<accession>A0ABS3E908</accession>
<evidence type="ECO:0000313" key="2">
    <source>
        <dbReference type="Proteomes" id="UP000664293"/>
    </source>
</evidence>
<dbReference type="Proteomes" id="UP000664293">
    <property type="component" value="Unassembled WGS sequence"/>
</dbReference>
<gene>
    <name evidence="1" type="ORF">JF535_13160</name>
</gene>
<organism evidence="1 2">
    <name type="scientific">Microbulbifer salipaludis</name>
    <dbReference type="NCBI Taxonomy" id="187980"/>
    <lineage>
        <taxon>Bacteria</taxon>
        <taxon>Pseudomonadati</taxon>
        <taxon>Pseudomonadota</taxon>
        <taxon>Gammaproteobacteria</taxon>
        <taxon>Cellvibrionales</taxon>
        <taxon>Microbulbiferaceae</taxon>
        <taxon>Microbulbifer</taxon>
    </lineage>
</organism>
<proteinExistence type="predicted"/>
<dbReference type="Gene3D" id="2.40.160.20">
    <property type="match status" value="1"/>
</dbReference>
<protein>
    <submittedName>
        <fullName evidence="1">Acyloxyacyl hydrolase</fullName>
    </submittedName>
</protein>
<name>A0ABS3E908_9GAMM</name>
<sequence length="159" mass="17389">MKPKLSWTQGAVALFLVILLCALVAERADARPVVSLGHTALNSHNTVGEIGWQFGAAHQWELAATAIGQGHTDRGPIDRNWIYSISRRVQPGWTILGAQNYYRLGVSYVDGSPLVGDINYRLGVGLQWSVVALEYFHYSSAGINDPNTGIDGIQIRVPF</sequence>
<dbReference type="EMBL" id="JAEKJR010000002">
    <property type="protein sequence ID" value="MBN8431800.1"/>
    <property type="molecule type" value="Genomic_DNA"/>
</dbReference>
<dbReference type="GO" id="GO:0016787">
    <property type="term" value="F:hydrolase activity"/>
    <property type="evidence" value="ECO:0007669"/>
    <property type="project" value="UniProtKB-KW"/>
</dbReference>
<reference evidence="1 2" key="1">
    <citation type="submission" date="2020-12" db="EMBL/GenBank/DDBJ databases">
        <title>Oil enriched cultivation method for isolating marine PHA-producing bacteria.</title>
        <authorList>
            <person name="Zheng W."/>
            <person name="Yu S."/>
            <person name="Huang Y."/>
        </authorList>
    </citation>
    <scope>NUCLEOTIDE SEQUENCE [LARGE SCALE GENOMIC DNA]</scope>
    <source>
        <strain evidence="1 2">SN0-2</strain>
    </source>
</reference>
<keyword evidence="2" id="KW-1185">Reference proteome</keyword>
<dbReference type="InterPro" id="IPR018550">
    <property type="entry name" value="Lipid-A_deacylase-rel"/>
</dbReference>
<evidence type="ECO:0000313" key="1">
    <source>
        <dbReference type="EMBL" id="MBN8431800.1"/>
    </source>
</evidence>
<dbReference type="RefSeq" id="WP_207002891.1">
    <property type="nucleotide sequence ID" value="NZ_JAEKJR010000002.1"/>
</dbReference>
<keyword evidence="1" id="KW-0378">Hydrolase</keyword>
<dbReference type="Pfam" id="PF09411">
    <property type="entry name" value="PagL"/>
    <property type="match status" value="1"/>
</dbReference>
<comment type="caution">
    <text evidence="1">The sequence shown here is derived from an EMBL/GenBank/DDBJ whole genome shotgun (WGS) entry which is preliminary data.</text>
</comment>